<evidence type="ECO:0000256" key="1">
    <source>
        <dbReference type="ARBA" id="ARBA00003544"/>
    </source>
</evidence>
<evidence type="ECO:0000256" key="2">
    <source>
        <dbReference type="ARBA" id="ARBA00010075"/>
    </source>
</evidence>
<dbReference type="Pfam" id="PF05598">
    <property type="entry name" value="DUF772"/>
    <property type="match status" value="1"/>
</dbReference>
<accession>A0A4R6TTU7</accession>
<name>A0A4R6TTU7_9GAMM</name>
<dbReference type="InterPro" id="IPR008490">
    <property type="entry name" value="Transposase_InsH_N"/>
</dbReference>
<comment type="caution">
    <text evidence="8">The sequence shown here is derived from an EMBL/GenBank/DDBJ whole genome shotgun (WGS) entry which is preliminary data.</text>
</comment>
<evidence type="ECO:0000313" key="9">
    <source>
        <dbReference type="Proteomes" id="UP000294575"/>
    </source>
</evidence>
<dbReference type="InterPro" id="IPR002559">
    <property type="entry name" value="Transposase_11"/>
</dbReference>
<evidence type="ECO:0000256" key="4">
    <source>
        <dbReference type="ARBA" id="ARBA00023125"/>
    </source>
</evidence>
<keyword evidence="5" id="KW-0233">DNA recombination</keyword>
<dbReference type="EMBL" id="SNYK01000009">
    <property type="protein sequence ID" value="TDQ37110.1"/>
    <property type="molecule type" value="Genomic_DNA"/>
</dbReference>
<feature type="domain" description="Transposase IS4-like" evidence="6">
    <location>
        <begin position="138"/>
        <end position="314"/>
    </location>
</feature>
<feature type="domain" description="Transposase InsH N-terminal" evidence="7">
    <location>
        <begin position="14"/>
        <end position="111"/>
    </location>
</feature>
<sequence>MQITFAEAEFTSKKKQTRRDRLLAVLESLVPWSVLESVIEPHYPKTDGKQGRPAMGLSRMLRMYILQQVMGFSDEGTEDAVYDSAAIQLFMGIDLGRDAVPDATTLLRFRRLLETHGLTQQIFAAVNYQLATKGLYLKEGTVVDATIIAAPPSTKNKSKSRDPEMRHTKKGKQYYFGMKAHIGVDAASGLVHTLVTTPANVHDVTQAHALLHGEEQQVYGDSGYLGAEKREENKDKDVERVIAMRHGQRRKLRDSETKKGRLTDKIEQLKSQIRAKVEHPFYWLKVHFGHRKVRYRGLAKNTAQLYSLFALANLFLSRRCMPLAG</sequence>
<reference evidence="8 9" key="1">
    <citation type="submission" date="2019-03" db="EMBL/GenBank/DDBJ databases">
        <title>Genomic Encyclopedia of Type Strains, Phase IV (KMG-IV): sequencing the most valuable type-strain genomes for metagenomic binning, comparative biology and taxonomic classification.</title>
        <authorList>
            <person name="Goeker M."/>
        </authorList>
    </citation>
    <scope>NUCLEOTIDE SEQUENCE [LARGE SCALE GENOMIC DNA]</scope>
    <source>
        <strain evidence="8 9">DSM 28679</strain>
    </source>
</reference>
<dbReference type="Pfam" id="PF01609">
    <property type="entry name" value="DDE_Tnp_1"/>
    <property type="match status" value="1"/>
</dbReference>
<dbReference type="GO" id="GO:0004803">
    <property type="term" value="F:transposase activity"/>
    <property type="evidence" value="ECO:0007669"/>
    <property type="project" value="InterPro"/>
</dbReference>
<evidence type="ECO:0000259" key="7">
    <source>
        <dbReference type="Pfam" id="PF05598"/>
    </source>
</evidence>
<keyword evidence="9" id="KW-1185">Reference proteome</keyword>
<evidence type="ECO:0000256" key="5">
    <source>
        <dbReference type="ARBA" id="ARBA00023172"/>
    </source>
</evidence>
<dbReference type="PANTHER" id="PTHR35604:SF2">
    <property type="entry name" value="TRANSPOSASE INSH FOR INSERTION SEQUENCE ELEMENT IS5A-RELATED"/>
    <property type="match status" value="1"/>
</dbReference>
<keyword evidence="4" id="KW-0238">DNA-binding</keyword>
<dbReference type="NCBIfam" id="NF033581">
    <property type="entry name" value="transpos_IS5_4"/>
    <property type="match status" value="1"/>
</dbReference>
<evidence type="ECO:0000256" key="3">
    <source>
        <dbReference type="ARBA" id="ARBA00022578"/>
    </source>
</evidence>
<dbReference type="Proteomes" id="UP000294575">
    <property type="component" value="Unassembled WGS sequence"/>
</dbReference>
<dbReference type="AlphaFoldDB" id="A0A4R6TTU7"/>
<organism evidence="8 9">
    <name type="scientific">Thiopseudomonas denitrificans</name>
    <dbReference type="NCBI Taxonomy" id="1501432"/>
    <lineage>
        <taxon>Bacteria</taxon>
        <taxon>Pseudomonadati</taxon>
        <taxon>Pseudomonadota</taxon>
        <taxon>Gammaproteobacteria</taxon>
        <taxon>Pseudomonadales</taxon>
        <taxon>Pseudomonadaceae</taxon>
        <taxon>Thiopseudomonas</taxon>
    </lineage>
</organism>
<dbReference type="GO" id="GO:0006313">
    <property type="term" value="P:DNA transposition"/>
    <property type="evidence" value="ECO:0007669"/>
    <property type="project" value="InterPro"/>
</dbReference>
<keyword evidence="3" id="KW-0815">Transposition</keyword>
<comment type="similarity">
    <text evidence="2">Belongs to the transposase 11 family.</text>
</comment>
<evidence type="ECO:0000313" key="8">
    <source>
        <dbReference type="EMBL" id="TDQ37110.1"/>
    </source>
</evidence>
<dbReference type="GO" id="GO:0003677">
    <property type="term" value="F:DNA binding"/>
    <property type="evidence" value="ECO:0007669"/>
    <property type="project" value="UniProtKB-KW"/>
</dbReference>
<gene>
    <name evidence="8" type="ORF">DFQ45_109110</name>
</gene>
<proteinExistence type="inferred from homology"/>
<protein>
    <submittedName>
        <fullName evidence="8">IS4 family transposase</fullName>
    </submittedName>
</protein>
<evidence type="ECO:0000259" key="6">
    <source>
        <dbReference type="Pfam" id="PF01609"/>
    </source>
</evidence>
<dbReference type="OrthoDB" id="9774608at2"/>
<dbReference type="InterPro" id="IPR047959">
    <property type="entry name" value="Transpos_IS5"/>
</dbReference>
<comment type="function">
    <text evidence="1">Involved in the transposition of the insertion sequence IS5.</text>
</comment>
<dbReference type="PANTHER" id="PTHR35604">
    <property type="entry name" value="TRANSPOSASE INSH FOR INSERTION SEQUENCE ELEMENT IS5A-RELATED"/>
    <property type="match status" value="1"/>
</dbReference>
<dbReference type="RefSeq" id="WP_101497009.1">
    <property type="nucleotide sequence ID" value="NZ_LNJZ01000008.1"/>
</dbReference>